<dbReference type="PANTHER" id="PTHR31008">
    <property type="entry name" value="COP1-INTERACTING PROTEIN-RELATED"/>
    <property type="match status" value="1"/>
</dbReference>
<dbReference type="SUPFAM" id="SSF52200">
    <property type="entry name" value="Toll/Interleukin receptor TIR domain"/>
    <property type="match status" value="1"/>
</dbReference>
<dbReference type="SMART" id="SM00255">
    <property type="entry name" value="TIR"/>
    <property type="match status" value="1"/>
</dbReference>
<dbReference type="Gene3D" id="3.40.50.10140">
    <property type="entry name" value="Toll/interleukin-1 receptor homology (TIR) domain"/>
    <property type="match status" value="1"/>
</dbReference>
<dbReference type="PANTHER" id="PTHR31008:SF16">
    <property type="entry name" value="TOLL-INTERLEUKIN-RESISTANCE (TIR) DOMAIN FAMILY PROTEIN"/>
    <property type="match status" value="1"/>
</dbReference>
<sequence length="219" mass="25026">MHRFSRRILCYRRPTQTRARPYDVFINHRGIDTKRSVAGLLYDNLTRLKLHPFMDIKNMNPGDKLFEKIDGAIRTCKVGVAVLSPHYCESYFCLHELTSLLELEKKVIPIFVDIKPSELQIIDNGSYGVKELQRFRWALEEAKYTVGLTFDSCNGSGLLKRQGAEDPAFALNALLKTEEVKEAASEEEPEEPKMGVLRLLNDVKKHASPKAFVSEYAIH</sequence>
<dbReference type="GO" id="GO:0007165">
    <property type="term" value="P:signal transduction"/>
    <property type="evidence" value="ECO:0007669"/>
    <property type="project" value="InterPro"/>
</dbReference>
<dbReference type="Proteomes" id="UP000655225">
    <property type="component" value="Unassembled WGS sequence"/>
</dbReference>
<proteinExistence type="predicted"/>
<dbReference type="EMBL" id="JABCRI010000002">
    <property type="protein sequence ID" value="KAF8411184.1"/>
    <property type="molecule type" value="Genomic_DNA"/>
</dbReference>
<dbReference type="Pfam" id="PF01582">
    <property type="entry name" value="TIR"/>
    <property type="match status" value="1"/>
</dbReference>
<reference evidence="2 3" key="1">
    <citation type="submission" date="2020-04" db="EMBL/GenBank/DDBJ databases">
        <title>Plant Genome Project.</title>
        <authorList>
            <person name="Zhang R.-G."/>
        </authorList>
    </citation>
    <scope>NUCLEOTIDE SEQUENCE [LARGE SCALE GENOMIC DNA]</scope>
    <source>
        <strain evidence="2">YNK0</strain>
        <tissue evidence="2">Leaf</tissue>
    </source>
</reference>
<dbReference type="InterPro" id="IPR000157">
    <property type="entry name" value="TIR_dom"/>
</dbReference>
<dbReference type="AlphaFoldDB" id="A0A835DSF1"/>
<gene>
    <name evidence="2" type="ORF">HHK36_003727</name>
</gene>
<dbReference type="OMA" id="LNHRSMD"/>
<accession>A0A835DSF1</accession>
<evidence type="ECO:0000313" key="3">
    <source>
        <dbReference type="Proteomes" id="UP000655225"/>
    </source>
</evidence>
<evidence type="ECO:0000259" key="1">
    <source>
        <dbReference type="PROSITE" id="PS50104"/>
    </source>
</evidence>
<dbReference type="PROSITE" id="PS50104">
    <property type="entry name" value="TIR"/>
    <property type="match status" value="1"/>
</dbReference>
<dbReference type="OrthoDB" id="6078042at2759"/>
<protein>
    <recommendedName>
        <fullName evidence="1">TIR domain-containing protein</fullName>
    </recommendedName>
</protein>
<name>A0A835DSF1_TETSI</name>
<dbReference type="InterPro" id="IPR035897">
    <property type="entry name" value="Toll_tir_struct_dom_sf"/>
</dbReference>
<organism evidence="2 3">
    <name type="scientific">Tetracentron sinense</name>
    <name type="common">Spur-leaf</name>
    <dbReference type="NCBI Taxonomy" id="13715"/>
    <lineage>
        <taxon>Eukaryota</taxon>
        <taxon>Viridiplantae</taxon>
        <taxon>Streptophyta</taxon>
        <taxon>Embryophyta</taxon>
        <taxon>Tracheophyta</taxon>
        <taxon>Spermatophyta</taxon>
        <taxon>Magnoliopsida</taxon>
        <taxon>Trochodendrales</taxon>
        <taxon>Trochodendraceae</taxon>
        <taxon>Tetracentron</taxon>
    </lineage>
</organism>
<keyword evidence="3" id="KW-1185">Reference proteome</keyword>
<comment type="caution">
    <text evidence="2">The sequence shown here is derived from an EMBL/GenBank/DDBJ whole genome shotgun (WGS) entry which is preliminary data.</text>
</comment>
<evidence type="ECO:0000313" key="2">
    <source>
        <dbReference type="EMBL" id="KAF8411184.1"/>
    </source>
</evidence>
<feature type="domain" description="TIR" evidence="1">
    <location>
        <begin position="20"/>
        <end position="143"/>
    </location>
</feature>